<dbReference type="CDD" id="cd00761">
    <property type="entry name" value="Glyco_tranf_GTA_type"/>
    <property type="match status" value="1"/>
</dbReference>
<reference evidence="4" key="2">
    <citation type="submission" date="2021-04" db="EMBL/GenBank/DDBJ databases">
        <authorList>
            <person name="Gilroy R."/>
        </authorList>
    </citation>
    <scope>NUCLEOTIDE SEQUENCE</scope>
    <source>
        <strain evidence="4">B3-3758</strain>
    </source>
</reference>
<comment type="caution">
    <text evidence="4">The sequence shown here is derived from an EMBL/GenBank/DDBJ whole genome shotgun (WGS) entry which is preliminary data.</text>
</comment>
<sequence>MDTVRVTVVIPIYKVENYIADCLRSVYEQTYSQIEVILVNDATPDDSMELAAPWIEKLRERFEVKVVTHEHNRGLSAARNTGINEATGDWIYFLDSDDEITLNCIELLVKEVEKHPDVDFVIGNVEFVGATWLFPLKCEPYVKENENILHDFTTYKWYMMAVNRLYSKKYIVQHHLYFKEGLLHEDELYSFQVATTAKSMAAVYENTYIYKVRTEGSITAHLTLKNFNHKLYINQEKFAYILEQYRSGIYVIPCQYCIDCIYGYTITLIESHSVKQKDKVELLKSLQTAFIPLNPYIKGRLTLKQELLRILYKMPAGMVLQLIKLHLEVLDLRK</sequence>
<keyword evidence="2" id="KW-0808">Transferase</keyword>
<dbReference type="PANTHER" id="PTHR22916:SF51">
    <property type="entry name" value="GLYCOSYLTRANSFERASE EPSH-RELATED"/>
    <property type="match status" value="1"/>
</dbReference>
<dbReference type="GO" id="GO:0016758">
    <property type="term" value="F:hexosyltransferase activity"/>
    <property type="evidence" value="ECO:0007669"/>
    <property type="project" value="UniProtKB-ARBA"/>
</dbReference>
<dbReference type="SUPFAM" id="SSF53448">
    <property type="entry name" value="Nucleotide-diphospho-sugar transferases"/>
    <property type="match status" value="1"/>
</dbReference>
<dbReference type="Gene3D" id="3.90.550.10">
    <property type="entry name" value="Spore Coat Polysaccharide Biosynthesis Protein SpsA, Chain A"/>
    <property type="match status" value="1"/>
</dbReference>
<evidence type="ECO:0000313" key="4">
    <source>
        <dbReference type="EMBL" id="MBU3812994.1"/>
    </source>
</evidence>
<keyword evidence="1" id="KW-0328">Glycosyltransferase</keyword>
<accession>A0A9E2KFE6</accession>
<evidence type="ECO:0000256" key="1">
    <source>
        <dbReference type="ARBA" id="ARBA00022676"/>
    </source>
</evidence>
<evidence type="ECO:0000256" key="2">
    <source>
        <dbReference type="ARBA" id="ARBA00022679"/>
    </source>
</evidence>
<reference evidence="4" key="1">
    <citation type="journal article" date="2021" name="PeerJ">
        <title>Extensive microbial diversity within the chicken gut microbiome revealed by metagenomics and culture.</title>
        <authorList>
            <person name="Gilroy R."/>
            <person name="Ravi A."/>
            <person name="Getino M."/>
            <person name="Pursley I."/>
            <person name="Horton D.L."/>
            <person name="Alikhan N.F."/>
            <person name="Baker D."/>
            <person name="Gharbi K."/>
            <person name="Hall N."/>
            <person name="Watson M."/>
            <person name="Adriaenssens E.M."/>
            <person name="Foster-Nyarko E."/>
            <person name="Jarju S."/>
            <person name="Secka A."/>
            <person name="Antonio M."/>
            <person name="Oren A."/>
            <person name="Chaudhuri R.R."/>
            <person name="La Ragione R."/>
            <person name="Hildebrand F."/>
            <person name="Pallen M.J."/>
        </authorList>
    </citation>
    <scope>NUCLEOTIDE SEQUENCE</scope>
    <source>
        <strain evidence="4">B3-3758</strain>
    </source>
</reference>
<organism evidence="4 5">
    <name type="scientific">Candidatus Bacteroides intestinipullorum</name>
    <dbReference type="NCBI Taxonomy" id="2838471"/>
    <lineage>
        <taxon>Bacteria</taxon>
        <taxon>Pseudomonadati</taxon>
        <taxon>Bacteroidota</taxon>
        <taxon>Bacteroidia</taxon>
        <taxon>Bacteroidales</taxon>
        <taxon>Bacteroidaceae</taxon>
        <taxon>Bacteroides</taxon>
    </lineage>
</organism>
<dbReference type="Proteomes" id="UP000824236">
    <property type="component" value="Unassembled WGS sequence"/>
</dbReference>
<feature type="domain" description="Glycosyltransferase 2-like" evidence="3">
    <location>
        <begin position="7"/>
        <end position="136"/>
    </location>
</feature>
<dbReference type="InterPro" id="IPR029044">
    <property type="entry name" value="Nucleotide-diphossugar_trans"/>
</dbReference>
<dbReference type="EMBL" id="JAHLFO010000004">
    <property type="protein sequence ID" value="MBU3812994.1"/>
    <property type="molecule type" value="Genomic_DNA"/>
</dbReference>
<evidence type="ECO:0000313" key="5">
    <source>
        <dbReference type="Proteomes" id="UP000824236"/>
    </source>
</evidence>
<dbReference type="AlphaFoldDB" id="A0A9E2KFE6"/>
<name>A0A9E2KFE6_9BACE</name>
<dbReference type="InterPro" id="IPR001173">
    <property type="entry name" value="Glyco_trans_2-like"/>
</dbReference>
<gene>
    <name evidence="4" type="ORF">H9791_00595</name>
</gene>
<dbReference type="PANTHER" id="PTHR22916">
    <property type="entry name" value="GLYCOSYLTRANSFERASE"/>
    <property type="match status" value="1"/>
</dbReference>
<dbReference type="Pfam" id="PF00535">
    <property type="entry name" value="Glycos_transf_2"/>
    <property type="match status" value="1"/>
</dbReference>
<protein>
    <submittedName>
        <fullName evidence="4">Glycosyltransferase</fullName>
    </submittedName>
</protein>
<evidence type="ECO:0000259" key="3">
    <source>
        <dbReference type="Pfam" id="PF00535"/>
    </source>
</evidence>
<proteinExistence type="predicted"/>